<dbReference type="Pfam" id="PF00583">
    <property type="entry name" value="Acetyltransf_1"/>
    <property type="match status" value="1"/>
</dbReference>
<evidence type="ECO:0000313" key="5">
    <source>
        <dbReference type="Proteomes" id="UP000034166"/>
    </source>
</evidence>
<evidence type="ECO:0000256" key="1">
    <source>
        <dbReference type="ARBA" id="ARBA00022679"/>
    </source>
</evidence>
<evidence type="ECO:0000259" key="3">
    <source>
        <dbReference type="PROSITE" id="PS51186"/>
    </source>
</evidence>
<dbReference type="OrthoDB" id="2189687at2"/>
<dbReference type="GO" id="GO:0016747">
    <property type="term" value="F:acyltransferase activity, transferring groups other than amino-acyl groups"/>
    <property type="evidence" value="ECO:0007669"/>
    <property type="project" value="InterPro"/>
</dbReference>
<dbReference type="Proteomes" id="UP000034166">
    <property type="component" value="Unassembled WGS sequence"/>
</dbReference>
<evidence type="ECO:0000256" key="2">
    <source>
        <dbReference type="ARBA" id="ARBA00023315"/>
    </source>
</evidence>
<keyword evidence="5" id="KW-1185">Reference proteome</keyword>
<feature type="domain" description="N-acetyltransferase" evidence="3">
    <location>
        <begin position="3"/>
        <end position="132"/>
    </location>
</feature>
<reference evidence="4 5" key="1">
    <citation type="submission" date="2015-04" db="EMBL/GenBank/DDBJ databases">
        <title>Taxonomic description and genome sequence of Bacillus campisalis sp. nov., a novel member of the genus Bacillus isolated from solar saltern.</title>
        <authorList>
            <person name="Mathan Kumar R."/>
            <person name="Kaur G."/>
            <person name="Kumar A."/>
            <person name="Singh N.K."/>
            <person name="Kaur N."/>
            <person name="Kumar N."/>
            <person name="Mayilraj S."/>
        </authorList>
    </citation>
    <scope>NUCLEOTIDE SEQUENCE [LARGE SCALE GENOMIC DNA]</scope>
    <source>
        <strain evidence="4 5">SA2-6</strain>
    </source>
</reference>
<dbReference type="PANTHER" id="PTHR43800:SF1">
    <property type="entry name" value="PEPTIDYL-LYSINE N-ACETYLTRANSFERASE YJAB"/>
    <property type="match status" value="1"/>
</dbReference>
<comment type="caution">
    <text evidence="4">The sequence shown here is derived from an EMBL/GenBank/DDBJ whole genome shotgun (WGS) entry which is preliminary data.</text>
</comment>
<dbReference type="CDD" id="cd04301">
    <property type="entry name" value="NAT_SF"/>
    <property type="match status" value="1"/>
</dbReference>
<sequence length="132" mass="15184">MIIPYKQVCRKLAMGMLALMPSEKDLRQLQKTITLYETDPAHKLYLWKENQKIIGVIGVCIKNQKEVILQHLSVLPSFRNQGIAGKMVAELQQLFPQAVLTTNEHTSSISRYHQFSMPLVNNNDKGFTHHMH</sequence>
<dbReference type="InterPro" id="IPR000182">
    <property type="entry name" value="GNAT_dom"/>
</dbReference>
<gene>
    <name evidence="4" type="ORF">WQ57_08395</name>
</gene>
<evidence type="ECO:0000313" key="4">
    <source>
        <dbReference type="EMBL" id="KKK38601.1"/>
    </source>
</evidence>
<dbReference type="AlphaFoldDB" id="A0A0M2SY17"/>
<dbReference type="RefSeq" id="WP_046523293.1">
    <property type="nucleotide sequence ID" value="NZ_LAYY01000007.1"/>
</dbReference>
<proteinExistence type="predicted"/>
<dbReference type="PROSITE" id="PS51186">
    <property type="entry name" value="GNAT"/>
    <property type="match status" value="1"/>
</dbReference>
<dbReference type="Gene3D" id="3.40.630.30">
    <property type="match status" value="1"/>
</dbReference>
<protein>
    <recommendedName>
        <fullName evidence="3">N-acetyltransferase domain-containing protein</fullName>
    </recommendedName>
</protein>
<dbReference type="SUPFAM" id="SSF55729">
    <property type="entry name" value="Acyl-CoA N-acyltransferases (Nat)"/>
    <property type="match status" value="1"/>
</dbReference>
<dbReference type="PATRIC" id="fig|1408103.3.peg.1892"/>
<accession>A0A0M2SY17</accession>
<dbReference type="PANTHER" id="PTHR43800">
    <property type="entry name" value="PEPTIDYL-LYSINE N-ACETYLTRANSFERASE YJAB"/>
    <property type="match status" value="1"/>
</dbReference>
<dbReference type="InterPro" id="IPR016181">
    <property type="entry name" value="Acyl_CoA_acyltransferase"/>
</dbReference>
<keyword evidence="2" id="KW-0012">Acyltransferase</keyword>
<name>A0A0M2SY17_9BACI</name>
<organism evidence="4 5">
    <name type="scientific">Mesobacillus campisalis</name>
    <dbReference type="NCBI Taxonomy" id="1408103"/>
    <lineage>
        <taxon>Bacteria</taxon>
        <taxon>Bacillati</taxon>
        <taxon>Bacillota</taxon>
        <taxon>Bacilli</taxon>
        <taxon>Bacillales</taxon>
        <taxon>Bacillaceae</taxon>
        <taxon>Mesobacillus</taxon>
    </lineage>
</organism>
<keyword evidence="1" id="KW-0808">Transferase</keyword>
<dbReference type="EMBL" id="LAYY01000007">
    <property type="protein sequence ID" value="KKK38601.1"/>
    <property type="molecule type" value="Genomic_DNA"/>
</dbReference>